<dbReference type="EMBL" id="JAWWNJ010000089">
    <property type="protein sequence ID" value="KAK7000340.1"/>
    <property type="molecule type" value="Genomic_DNA"/>
</dbReference>
<feature type="compositionally biased region" description="Polar residues" evidence="1">
    <location>
        <begin position="329"/>
        <end position="342"/>
    </location>
</feature>
<sequence>MSTNVAIVDDRDPLIQYAGNWNDAGASLEFNGTTRWSDLQGSTASLTFIGTSITVFGTVAAKTSPQASLDFSIDNSSSGTYTPPSNMSSDIHHEPLWVSPPLDDGSHTLVITQTAAESQGEIYLDYIMYNTTSSSVRSHFIDDRDPRIIYTPAWRKFGSEVDFQHTSQGSTSTGDSFVLEFEGKSISFYGGINNGSAGQVLNASMAIDGGTPTYFVPGLQPDADTNNNLIFDSGELLEGNHTLVVTAENDHTVWLDYFLVTPNTETESTKTGSNSSSPSTLMPPVKQSPTKTPIGMIIGILCGALTLLGLGVALGFLCHRRSLRKLQITNNSKSAPTSNNQYRRASSRRARTRGPASSATHSATISVSTGSGFPASTFTDSSYPASPLARSAAVMVAASGAPLLPSNKLMREIERLNIYSDANRSTDEVDRPPEYSPS</sequence>
<name>A0AAW0A2Z4_9AGAR</name>
<feature type="compositionally biased region" description="Low complexity" evidence="1">
    <location>
        <begin position="265"/>
        <end position="280"/>
    </location>
</feature>
<dbReference type="Gene3D" id="2.60.120.260">
    <property type="entry name" value="Galactose-binding domain-like"/>
    <property type="match status" value="2"/>
</dbReference>
<feature type="region of interest" description="Disordered" evidence="1">
    <location>
        <begin position="265"/>
        <end position="288"/>
    </location>
</feature>
<evidence type="ECO:0000256" key="1">
    <source>
        <dbReference type="SAM" id="MobiDB-lite"/>
    </source>
</evidence>
<feature type="region of interest" description="Disordered" evidence="1">
    <location>
        <begin position="329"/>
        <end position="366"/>
    </location>
</feature>
<keyword evidence="2" id="KW-1133">Transmembrane helix</keyword>
<dbReference type="Proteomes" id="UP001362999">
    <property type="component" value="Unassembled WGS sequence"/>
</dbReference>
<evidence type="ECO:0008006" key="5">
    <source>
        <dbReference type="Google" id="ProtNLM"/>
    </source>
</evidence>
<organism evidence="3 4">
    <name type="scientific">Favolaschia claudopus</name>
    <dbReference type="NCBI Taxonomy" id="2862362"/>
    <lineage>
        <taxon>Eukaryota</taxon>
        <taxon>Fungi</taxon>
        <taxon>Dikarya</taxon>
        <taxon>Basidiomycota</taxon>
        <taxon>Agaricomycotina</taxon>
        <taxon>Agaricomycetes</taxon>
        <taxon>Agaricomycetidae</taxon>
        <taxon>Agaricales</taxon>
        <taxon>Marasmiineae</taxon>
        <taxon>Mycenaceae</taxon>
        <taxon>Favolaschia</taxon>
    </lineage>
</organism>
<comment type="caution">
    <text evidence="3">The sequence shown here is derived from an EMBL/GenBank/DDBJ whole genome shotgun (WGS) entry which is preliminary data.</text>
</comment>
<reference evidence="3 4" key="1">
    <citation type="journal article" date="2024" name="J Genomics">
        <title>Draft genome sequencing and assembly of Favolaschia claudopus CIRM-BRFM 2984 isolated from oak limbs.</title>
        <authorList>
            <person name="Navarro D."/>
            <person name="Drula E."/>
            <person name="Chaduli D."/>
            <person name="Cazenave R."/>
            <person name="Ahrendt S."/>
            <person name="Wang J."/>
            <person name="Lipzen A."/>
            <person name="Daum C."/>
            <person name="Barry K."/>
            <person name="Grigoriev I.V."/>
            <person name="Favel A."/>
            <person name="Rosso M.N."/>
            <person name="Martin F."/>
        </authorList>
    </citation>
    <scope>NUCLEOTIDE SEQUENCE [LARGE SCALE GENOMIC DNA]</scope>
    <source>
        <strain evidence="3 4">CIRM-BRFM 2984</strain>
    </source>
</reference>
<keyword evidence="4" id="KW-1185">Reference proteome</keyword>
<gene>
    <name evidence="3" type="ORF">R3P38DRAFT_3058009</name>
</gene>
<dbReference type="AlphaFoldDB" id="A0AAW0A2Z4"/>
<keyword evidence="2" id="KW-0812">Transmembrane</keyword>
<evidence type="ECO:0000313" key="3">
    <source>
        <dbReference type="EMBL" id="KAK7000340.1"/>
    </source>
</evidence>
<keyword evidence="2" id="KW-0472">Membrane</keyword>
<protein>
    <recommendedName>
        <fullName evidence="5">Transmembrane protein</fullName>
    </recommendedName>
</protein>
<evidence type="ECO:0000313" key="4">
    <source>
        <dbReference type="Proteomes" id="UP001362999"/>
    </source>
</evidence>
<evidence type="ECO:0000256" key="2">
    <source>
        <dbReference type="SAM" id="Phobius"/>
    </source>
</evidence>
<accession>A0AAW0A2Z4</accession>
<feature type="transmembrane region" description="Helical" evidence="2">
    <location>
        <begin position="294"/>
        <end position="317"/>
    </location>
</feature>
<proteinExistence type="predicted"/>